<evidence type="ECO:0000259" key="4">
    <source>
        <dbReference type="Pfam" id="PF24854"/>
    </source>
</evidence>
<evidence type="ECO:0000256" key="3">
    <source>
        <dbReference type="SAM" id="SignalP"/>
    </source>
</evidence>
<feature type="chain" id="PRO_5001990134" description="DUF7728 domain-containing protein" evidence="3">
    <location>
        <begin position="19"/>
        <end position="394"/>
    </location>
</feature>
<feature type="domain" description="DUF7728" evidence="4">
    <location>
        <begin position="49"/>
        <end position="185"/>
    </location>
</feature>
<dbReference type="OrthoDB" id="5409353at2759"/>
<dbReference type="PhylomeDB" id="A0A0A2LCZ2"/>
<dbReference type="AlphaFoldDB" id="A0A0A2LCZ2"/>
<evidence type="ECO:0000256" key="2">
    <source>
        <dbReference type="SAM" id="Phobius"/>
    </source>
</evidence>
<comment type="caution">
    <text evidence="5">The sequence shown here is derived from an EMBL/GenBank/DDBJ whole genome shotgun (WGS) entry which is preliminary data.</text>
</comment>
<dbReference type="Proteomes" id="UP000030104">
    <property type="component" value="Unassembled WGS sequence"/>
</dbReference>
<keyword evidence="3" id="KW-0732">Signal</keyword>
<evidence type="ECO:0000313" key="6">
    <source>
        <dbReference type="Proteomes" id="UP000030104"/>
    </source>
</evidence>
<dbReference type="HOGENOM" id="CLU_051864_0_0_1"/>
<keyword evidence="2" id="KW-1133">Transmembrane helix</keyword>
<keyword evidence="6" id="KW-1185">Reference proteome</keyword>
<organism evidence="5 6">
    <name type="scientific">Penicillium italicum</name>
    <name type="common">Blue mold</name>
    <dbReference type="NCBI Taxonomy" id="40296"/>
    <lineage>
        <taxon>Eukaryota</taxon>
        <taxon>Fungi</taxon>
        <taxon>Dikarya</taxon>
        <taxon>Ascomycota</taxon>
        <taxon>Pezizomycotina</taxon>
        <taxon>Eurotiomycetes</taxon>
        <taxon>Eurotiomycetidae</taxon>
        <taxon>Eurotiales</taxon>
        <taxon>Aspergillaceae</taxon>
        <taxon>Penicillium</taxon>
    </lineage>
</organism>
<proteinExistence type="predicted"/>
<feature type="compositionally biased region" description="Basic and acidic residues" evidence="1">
    <location>
        <begin position="385"/>
        <end position="394"/>
    </location>
</feature>
<protein>
    <recommendedName>
        <fullName evidence="4">DUF7728 domain-containing protein</fullName>
    </recommendedName>
</protein>
<evidence type="ECO:0000313" key="5">
    <source>
        <dbReference type="EMBL" id="KGO77987.1"/>
    </source>
</evidence>
<dbReference type="PANTHER" id="PTHR40622:SF2">
    <property type="match status" value="1"/>
</dbReference>
<gene>
    <name evidence="5" type="ORF">PITC_025150</name>
</gene>
<dbReference type="PANTHER" id="PTHR40622">
    <property type="match status" value="1"/>
</dbReference>
<sequence>MFVRSVLLGGAAALGASAMLVVPEMEPKVDIIEDGFVNVHPVLLENVHHAIVDLPCSECPLRETNDEGVVSWTTGKPSSLTLELSIEDNRLLANDRQIFPPAPPIPILAVQQNEEGEDSAPMPVGYALEIMPMAAPSDEPGYELLDIRFTVLDLEAHPVPVDTVAITVLQDPNGELFIARTEIENTAPASDRLSWKKCHGKANCLQELLLSRIRGLLAGAKARVMGIAKASRKSCHGKHKGKQMGHHQGHHEEDHDVVPFPPPPSFGEEGSGREKFGPGGHHGHAHGSARPQHHHPHHGAFARTFSRIVHFIVVPAVLGVMAGLTASAIGMLVGQAVVFLWQRYRGTTVSERKAAWEDSEACEKQGLMATPRYSEEVLPEYTEPSEARGSLDKN</sequence>
<feature type="region of interest" description="Disordered" evidence="1">
    <location>
        <begin position="231"/>
        <end position="297"/>
    </location>
</feature>
<keyword evidence="2" id="KW-0472">Membrane</keyword>
<dbReference type="Pfam" id="PF24854">
    <property type="entry name" value="DUF7728"/>
    <property type="match status" value="1"/>
</dbReference>
<feature type="compositionally biased region" description="Basic residues" evidence="1">
    <location>
        <begin position="281"/>
        <end position="297"/>
    </location>
</feature>
<feature type="signal peptide" evidence="3">
    <location>
        <begin position="1"/>
        <end position="18"/>
    </location>
</feature>
<dbReference type="OMA" id="CRGKPKC"/>
<feature type="transmembrane region" description="Helical" evidence="2">
    <location>
        <begin position="308"/>
        <end position="341"/>
    </location>
</feature>
<evidence type="ECO:0000256" key="1">
    <source>
        <dbReference type="SAM" id="MobiDB-lite"/>
    </source>
</evidence>
<feature type="region of interest" description="Disordered" evidence="1">
    <location>
        <begin position="373"/>
        <end position="394"/>
    </location>
</feature>
<dbReference type="EMBL" id="JQGA01000071">
    <property type="protein sequence ID" value="KGO77987.1"/>
    <property type="molecule type" value="Genomic_DNA"/>
</dbReference>
<feature type="compositionally biased region" description="Basic residues" evidence="1">
    <location>
        <begin position="231"/>
        <end position="249"/>
    </location>
</feature>
<reference evidence="5 6" key="1">
    <citation type="journal article" date="2015" name="Mol. Plant Microbe Interact.">
        <title>Genome, transcriptome, and functional analyses of Penicillium expansum provide new insights into secondary metabolism and pathogenicity.</title>
        <authorList>
            <person name="Ballester A.R."/>
            <person name="Marcet-Houben M."/>
            <person name="Levin E."/>
            <person name="Sela N."/>
            <person name="Selma-Lazaro C."/>
            <person name="Carmona L."/>
            <person name="Wisniewski M."/>
            <person name="Droby S."/>
            <person name="Gonzalez-Candelas L."/>
            <person name="Gabaldon T."/>
        </authorList>
    </citation>
    <scope>NUCLEOTIDE SEQUENCE [LARGE SCALE GENOMIC DNA]</scope>
    <source>
        <strain evidence="5 6">PHI-1</strain>
    </source>
</reference>
<keyword evidence="2" id="KW-0812">Transmembrane</keyword>
<dbReference type="InterPro" id="IPR056145">
    <property type="entry name" value="DUF7728"/>
</dbReference>
<name>A0A0A2LCZ2_PENIT</name>
<accession>A0A0A2LCZ2</accession>